<dbReference type="OrthoDB" id="2429551at2759"/>
<keyword evidence="4" id="KW-0646">Protease inhibitor</keyword>
<evidence type="ECO:0000256" key="3">
    <source>
        <dbReference type="ARBA" id="ARBA00022490"/>
    </source>
</evidence>
<dbReference type="SUPFAM" id="SSF54403">
    <property type="entry name" value="Cystatin/monellin"/>
    <property type="match status" value="1"/>
</dbReference>
<dbReference type="Proteomes" id="UP000189705">
    <property type="component" value="Unplaced"/>
</dbReference>
<name>A0A1U7SWB3_ALLSI</name>
<dbReference type="STRING" id="38654.A0A1U7SWB3"/>
<reference evidence="8" key="1">
    <citation type="submission" date="2025-08" db="UniProtKB">
        <authorList>
            <consortium name="RefSeq"/>
        </authorList>
    </citation>
    <scope>IDENTIFICATION</scope>
</reference>
<dbReference type="GO" id="GO:0004869">
    <property type="term" value="F:cysteine-type endopeptidase inhibitor activity"/>
    <property type="evidence" value="ECO:0007669"/>
    <property type="project" value="UniProtKB-KW"/>
</dbReference>
<gene>
    <name evidence="8" type="primary">LOC102371961</name>
</gene>
<dbReference type="Pfam" id="PF00031">
    <property type="entry name" value="Cystatin"/>
    <property type="match status" value="1"/>
</dbReference>
<dbReference type="PRINTS" id="PR00295">
    <property type="entry name" value="STEFINA"/>
</dbReference>
<keyword evidence="7" id="KW-1185">Reference proteome</keyword>
<dbReference type="PANTHER" id="PTHR11414">
    <property type="entry name" value="CYSTATIN FAMILY MEMBER"/>
    <property type="match status" value="1"/>
</dbReference>
<proteinExistence type="inferred from homology"/>
<dbReference type="SMART" id="SM00043">
    <property type="entry name" value="CY"/>
    <property type="match status" value="1"/>
</dbReference>
<dbReference type="InterPro" id="IPR000010">
    <property type="entry name" value="Cystatin_dom"/>
</dbReference>
<dbReference type="CDD" id="cd00042">
    <property type="entry name" value="CY"/>
    <property type="match status" value="1"/>
</dbReference>
<comment type="subcellular location">
    <subcellularLocation>
        <location evidence="1">Cytoplasm</location>
    </subcellularLocation>
</comment>
<sequence>MMPGGLSSANPATPEVQKIADQVKPQLERKENKTYPVFIAYKYKTQVVAGMNYFIKVSTRCEMEDQRF</sequence>
<evidence type="ECO:0000313" key="8">
    <source>
        <dbReference type="RefSeq" id="XP_006039314.2"/>
    </source>
</evidence>
<keyword evidence="3" id="KW-0963">Cytoplasm</keyword>
<evidence type="ECO:0000313" key="7">
    <source>
        <dbReference type="Proteomes" id="UP000189705"/>
    </source>
</evidence>
<comment type="similarity">
    <text evidence="2">Belongs to the cystatin family.</text>
</comment>
<dbReference type="RefSeq" id="XP_006039314.2">
    <property type="nucleotide sequence ID" value="XM_006039252.3"/>
</dbReference>
<dbReference type="Gene3D" id="3.10.450.10">
    <property type="match status" value="1"/>
</dbReference>
<dbReference type="InParanoid" id="A0A1U7SWB3"/>
<dbReference type="InterPro" id="IPR046350">
    <property type="entry name" value="Cystatin_sf"/>
</dbReference>
<dbReference type="GeneID" id="102371961"/>
<feature type="domain" description="Cystatin" evidence="6">
    <location>
        <begin position="1"/>
        <end position="68"/>
    </location>
</feature>
<organism evidence="7 8">
    <name type="scientific">Alligator sinensis</name>
    <name type="common">Chinese alligator</name>
    <dbReference type="NCBI Taxonomy" id="38654"/>
    <lineage>
        <taxon>Eukaryota</taxon>
        <taxon>Metazoa</taxon>
        <taxon>Chordata</taxon>
        <taxon>Craniata</taxon>
        <taxon>Vertebrata</taxon>
        <taxon>Euteleostomi</taxon>
        <taxon>Archelosauria</taxon>
        <taxon>Archosauria</taxon>
        <taxon>Crocodylia</taxon>
        <taxon>Alligatoridae</taxon>
        <taxon>Alligatorinae</taxon>
        <taxon>Alligator</taxon>
    </lineage>
</organism>
<dbReference type="InterPro" id="IPR001713">
    <property type="entry name" value="Prot_inh_stefin"/>
</dbReference>
<protein>
    <submittedName>
        <fullName evidence="8">Cystatin-A-like</fullName>
    </submittedName>
</protein>
<evidence type="ECO:0000256" key="4">
    <source>
        <dbReference type="ARBA" id="ARBA00022690"/>
    </source>
</evidence>
<keyword evidence="5" id="KW-0789">Thiol protease inhibitor</keyword>
<evidence type="ECO:0000259" key="6">
    <source>
        <dbReference type="SMART" id="SM00043"/>
    </source>
</evidence>
<dbReference type="KEGG" id="asn:102371961"/>
<evidence type="ECO:0000256" key="5">
    <source>
        <dbReference type="ARBA" id="ARBA00022704"/>
    </source>
</evidence>
<dbReference type="PANTHER" id="PTHR11414:SF20">
    <property type="entry name" value="CYSTATIN-A"/>
    <property type="match status" value="1"/>
</dbReference>
<evidence type="ECO:0000256" key="2">
    <source>
        <dbReference type="ARBA" id="ARBA00009403"/>
    </source>
</evidence>
<dbReference type="FunFam" id="3.10.450.10:FF:000001">
    <property type="entry name" value="Cystatin-A"/>
    <property type="match status" value="1"/>
</dbReference>
<accession>A0A1U7SWB3</accession>
<evidence type="ECO:0000256" key="1">
    <source>
        <dbReference type="ARBA" id="ARBA00004496"/>
    </source>
</evidence>
<dbReference type="AlphaFoldDB" id="A0A1U7SWB3"/>
<dbReference type="GO" id="GO:0005829">
    <property type="term" value="C:cytosol"/>
    <property type="evidence" value="ECO:0007669"/>
    <property type="project" value="TreeGrafter"/>
</dbReference>